<dbReference type="SUPFAM" id="SSF56281">
    <property type="entry name" value="Metallo-hydrolase/oxidoreductase"/>
    <property type="match status" value="1"/>
</dbReference>
<dbReference type="GO" id="GO:0070290">
    <property type="term" value="F:N-acylphosphatidylethanolamine-specific phospholipase D activity"/>
    <property type="evidence" value="ECO:0007669"/>
    <property type="project" value="InterPro"/>
</dbReference>
<dbReference type="GO" id="GO:0008270">
    <property type="term" value="F:zinc ion binding"/>
    <property type="evidence" value="ECO:0007669"/>
    <property type="project" value="InterPro"/>
</dbReference>
<dbReference type="OrthoDB" id="332863at2759"/>
<proteinExistence type="predicted"/>
<evidence type="ECO:0000313" key="5">
    <source>
        <dbReference type="Proteomes" id="UP000053257"/>
    </source>
</evidence>
<dbReference type="InterPro" id="IPR024884">
    <property type="entry name" value="NAPE-PLD"/>
</dbReference>
<dbReference type="Proteomes" id="UP000053257">
    <property type="component" value="Unassembled WGS sequence"/>
</dbReference>
<gene>
    <name evidence="4" type="ORF">PHLGIDRAFT_103482</name>
</gene>
<feature type="domain" description="Metallo-beta-lactamase" evidence="3">
    <location>
        <begin position="148"/>
        <end position="377"/>
    </location>
</feature>
<evidence type="ECO:0000259" key="3">
    <source>
        <dbReference type="Pfam" id="PF12706"/>
    </source>
</evidence>
<dbReference type="InterPro" id="IPR001279">
    <property type="entry name" value="Metallo-B-lactamas"/>
</dbReference>
<dbReference type="PANTHER" id="PTHR15032">
    <property type="entry name" value="N-ACYL-PHOSPHATIDYLETHANOLAMINE-HYDROLYZING PHOSPHOLIPASE D"/>
    <property type="match status" value="1"/>
</dbReference>
<dbReference type="GO" id="GO:0070292">
    <property type="term" value="P:N-acylphosphatidylethanolamine metabolic process"/>
    <property type="evidence" value="ECO:0007669"/>
    <property type="project" value="TreeGrafter"/>
</dbReference>
<keyword evidence="5" id="KW-1185">Reference proteome</keyword>
<dbReference type="Gene3D" id="3.60.15.10">
    <property type="entry name" value="Ribonuclease Z/Hydroxyacylglutathione hydrolase-like"/>
    <property type="match status" value="1"/>
</dbReference>
<evidence type="ECO:0000313" key="4">
    <source>
        <dbReference type="EMBL" id="KIP09029.1"/>
    </source>
</evidence>
<dbReference type="EMBL" id="KN840471">
    <property type="protein sequence ID" value="KIP09029.1"/>
    <property type="molecule type" value="Genomic_DNA"/>
</dbReference>
<evidence type="ECO:0000256" key="1">
    <source>
        <dbReference type="PIRSR" id="PIRSR038896-50"/>
    </source>
</evidence>
<dbReference type="AlphaFoldDB" id="A0A0C3NUM1"/>
<dbReference type="GO" id="GO:0070291">
    <property type="term" value="P:N-acylethanolamine metabolic process"/>
    <property type="evidence" value="ECO:0007669"/>
    <property type="project" value="TreeGrafter"/>
</dbReference>
<sequence length="419" mass="46039">MDSTVPLLHQLLRRLAPSRRVSLMASTLAALSTNVSVSDVLPGGATSESGSRAGTRPAHHLNDHQTLFTNPWPSYRMNQVSIALPFKILKDQVLNAPKVPKNLSSLIPVHTPNWGQGANSDALKATWLGHACYFVEFPVSQDASRGPRVLFDPALSHRCSPTQCMGPSRITPVPCKTDDIPAIDAIVLSHNHYDHTDTATLQTLWNKYKPQIFVPLGNRPYFKSIGVADSHIHTLDWWDSKTMSLSLPSKSGDVPVQLKLTCLPSQHISNRGVLDRGATLWGSWAVEEISSASEPKKVYFAGDTGYRTVLAGEDEDKVPVCPAFAEIGERVGPFDFAMIPIGAYAPRELFSPMHAAPSDSVRIFKDIKAKKALGMHWGTWILTTEPIMEPPKKLKEECEKLGVPDGDFDICGLGETRFF</sequence>
<evidence type="ECO:0000256" key="2">
    <source>
        <dbReference type="SAM" id="MobiDB-lite"/>
    </source>
</evidence>
<dbReference type="GO" id="GO:0005737">
    <property type="term" value="C:cytoplasm"/>
    <property type="evidence" value="ECO:0007669"/>
    <property type="project" value="TreeGrafter"/>
</dbReference>
<accession>A0A0C3NUM1</accession>
<dbReference type="PANTHER" id="PTHR15032:SF4">
    <property type="entry name" value="N-ACYL-PHOSPHATIDYLETHANOLAMINE-HYDROLYZING PHOSPHOLIPASE D"/>
    <property type="match status" value="1"/>
</dbReference>
<feature type="binding site" evidence="1">
    <location>
        <position position="354"/>
    </location>
    <ligand>
        <name>an N-acyl-1,2-diacyl-sn-glycero-3-phosphoethanolamine</name>
        <dbReference type="ChEBI" id="CHEBI:62537"/>
    </ligand>
</feature>
<organism evidence="4 5">
    <name type="scientific">Phlebiopsis gigantea (strain 11061_1 CR5-6)</name>
    <name type="common">White-rot fungus</name>
    <name type="synonym">Peniophora gigantea</name>
    <dbReference type="NCBI Taxonomy" id="745531"/>
    <lineage>
        <taxon>Eukaryota</taxon>
        <taxon>Fungi</taxon>
        <taxon>Dikarya</taxon>
        <taxon>Basidiomycota</taxon>
        <taxon>Agaricomycotina</taxon>
        <taxon>Agaricomycetes</taxon>
        <taxon>Polyporales</taxon>
        <taxon>Phanerochaetaceae</taxon>
        <taxon>Phlebiopsis</taxon>
    </lineage>
</organism>
<feature type="binding site" evidence="1">
    <location>
        <position position="193"/>
    </location>
    <ligand>
        <name>an N-acyl-1,2-diacyl-sn-glycero-3-phosphoethanolamine</name>
        <dbReference type="ChEBI" id="CHEBI:62537"/>
    </ligand>
</feature>
<reference evidence="4 5" key="1">
    <citation type="journal article" date="2014" name="PLoS Genet.">
        <title>Analysis of the Phlebiopsis gigantea genome, transcriptome and secretome provides insight into its pioneer colonization strategies of wood.</title>
        <authorList>
            <person name="Hori C."/>
            <person name="Ishida T."/>
            <person name="Igarashi K."/>
            <person name="Samejima M."/>
            <person name="Suzuki H."/>
            <person name="Master E."/>
            <person name="Ferreira P."/>
            <person name="Ruiz-Duenas F.J."/>
            <person name="Held B."/>
            <person name="Canessa P."/>
            <person name="Larrondo L.F."/>
            <person name="Schmoll M."/>
            <person name="Druzhinina I.S."/>
            <person name="Kubicek C.P."/>
            <person name="Gaskell J.A."/>
            <person name="Kersten P."/>
            <person name="St John F."/>
            <person name="Glasner J."/>
            <person name="Sabat G."/>
            <person name="Splinter BonDurant S."/>
            <person name="Syed K."/>
            <person name="Yadav J."/>
            <person name="Mgbeahuruike A.C."/>
            <person name="Kovalchuk A."/>
            <person name="Asiegbu F.O."/>
            <person name="Lackner G."/>
            <person name="Hoffmeister D."/>
            <person name="Rencoret J."/>
            <person name="Gutierrez A."/>
            <person name="Sun H."/>
            <person name="Lindquist E."/>
            <person name="Barry K."/>
            <person name="Riley R."/>
            <person name="Grigoriev I.V."/>
            <person name="Henrissat B."/>
            <person name="Kues U."/>
            <person name="Berka R.M."/>
            <person name="Martinez A.T."/>
            <person name="Covert S.F."/>
            <person name="Blanchette R.A."/>
            <person name="Cullen D."/>
        </authorList>
    </citation>
    <scope>NUCLEOTIDE SEQUENCE [LARGE SCALE GENOMIC DNA]</scope>
    <source>
        <strain evidence="4 5">11061_1 CR5-6</strain>
    </source>
</reference>
<dbReference type="Pfam" id="PF12706">
    <property type="entry name" value="Lactamase_B_2"/>
    <property type="match status" value="1"/>
</dbReference>
<dbReference type="PIRSF" id="PIRSF038896">
    <property type="entry name" value="NAPE-PLD"/>
    <property type="match status" value="1"/>
</dbReference>
<feature type="region of interest" description="Disordered" evidence="2">
    <location>
        <begin position="41"/>
        <end position="61"/>
    </location>
</feature>
<dbReference type="HOGENOM" id="CLU_020884_2_0_1"/>
<name>A0A0C3NUM1_PHLG1</name>
<dbReference type="InterPro" id="IPR036866">
    <property type="entry name" value="RibonucZ/Hydroxyglut_hydro"/>
</dbReference>
<protein>
    <recommendedName>
        <fullName evidence="3">Metallo-beta-lactamase domain-containing protein</fullName>
    </recommendedName>
</protein>